<reference evidence="1 2" key="1">
    <citation type="submission" date="2018-12" db="EMBL/GenBank/DDBJ databases">
        <authorList>
            <consortium name="Pathogen Informatics"/>
        </authorList>
    </citation>
    <scope>NUCLEOTIDE SEQUENCE [LARGE SCALE GENOMIC DNA]</scope>
    <source>
        <strain evidence="1 2">NCTC11214</strain>
    </source>
</reference>
<sequence length="199" mass="22643">MNRKLLAGEYSITAHDFISNDRNIVVPVTVDQNKIKVDIHQPRKVSITFGKPKRYSSVEFSINELPELATENFLVTLKVNRDYQHSFATCQDKVTTIYELPDTGKLDISITPINLNNKEYDFTIDPLTLKNNKNKIKIGKSNVHSKDAGNDAQGNVTVTIKSDSDINGKLTEFRLIAENNNYSNLIEVKNNNKQDFRLR</sequence>
<dbReference type="Proteomes" id="UP000281391">
    <property type="component" value="Chromosome"/>
</dbReference>
<accession>A0A447KKC6</accession>
<gene>
    <name evidence="1" type="ORF">NCTC11214_00210</name>
</gene>
<protein>
    <submittedName>
        <fullName evidence="1">Uncharacterized protein</fullName>
    </submittedName>
</protein>
<dbReference type="EMBL" id="LR134117">
    <property type="protein sequence ID" value="VDZ51451.1"/>
    <property type="molecule type" value="Genomic_DNA"/>
</dbReference>
<proteinExistence type="predicted"/>
<dbReference type="AlphaFoldDB" id="A0A447KKC6"/>
<evidence type="ECO:0000313" key="1">
    <source>
        <dbReference type="EMBL" id="VDZ51451.1"/>
    </source>
</evidence>
<dbReference type="KEGG" id="sof:NCTC11214_00210"/>
<organism evidence="1 2">
    <name type="scientific">Serratia odorifera</name>
    <dbReference type="NCBI Taxonomy" id="618"/>
    <lineage>
        <taxon>Bacteria</taxon>
        <taxon>Pseudomonadati</taxon>
        <taxon>Pseudomonadota</taxon>
        <taxon>Gammaproteobacteria</taxon>
        <taxon>Enterobacterales</taxon>
        <taxon>Yersiniaceae</taxon>
        <taxon>Serratia</taxon>
    </lineage>
</organism>
<evidence type="ECO:0000313" key="2">
    <source>
        <dbReference type="Proteomes" id="UP000281391"/>
    </source>
</evidence>
<name>A0A447KKC6_SEROD</name>